<evidence type="ECO:0008006" key="5">
    <source>
        <dbReference type="Google" id="ProtNLM"/>
    </source>
</evidence>
<dbReference type="SUPFAM" id="SSF51569">
    <property type="entry name" value="Aldolase"/>
    <property type="match status" value="1"/>
</dbReference>
<dbReference type="InterPro" id="IPR011343">
    <property type="entry name" value="DeoC"/>
</dbReference>
<keyword evidence="2" id="KW-0704">Schiff base</keyword>
<accession>A0AAP4BDS9</accession>
<dbReference type="Pfam" id="PF01791">
    <property type="entry name" value="DeoC"/>
    <property type="match status" value="1"/>
</dbReference>
<dbReference type="GO" id="GO:0004139">
    <property type="term" value="F:deoxyribose-phosphate aldolase activity"/>
    <property type="evidence" value="ECO:0007669"/>
    <property type="project" value="InterPro"/>
</dbReference>
<dbReference type="InterPro" id="IPR002915">
    <property type="entry name" value="DeoC/FbaB/LacD_aldolase"/>
</dbReference>
<proteinExistence type="predicted"/>
<reference evidence="3 4" key="1">
    <citation type="submission" date="2023-05" db="EMBL/GenBank/DDBJ databases">
        <title>[ruminococcus] sp. nov., isolated from a pig farm feces dump.</title>
        <authorList>
            <person name="Chang Y.-H."/>
        </authorList>
    </citation>
    <scope>NUCLEOTIDE SEQUENCE [LARGE SCALE GENOMIC DNA]</scope>
    <source>
        <strain evidence="3 4">YH-rum2234</strain>
    </source>
</reference>
<dbReference type="PANTHER" id="PTHR10889:SF1">
    <property type="entry name" value="DEOXYRIBOSE-PHOSPHATE ALDOLASE"/>
    <property type="match status" value="1"/>
</dbReference>
<dbReference type="SMART" id="SM01133">
    <property type="entry name" value="DeoC"/>
    <property type="match status" value="1"/>
</dbReference>
<evidence type="ECO:0000313" key="3">
    <source>
        <dbReference type="EMBL" id="MDI9243393.1"/>
    </source>
</evidence>
<comment type="caution">
    <text evidence="3">The sequence shown here is derived from an EMBL/GenBank/DDBJ whole genome shotgun (WGS) entry which is preliminary data.</text>
</comment>
<dbReference type="GO" id="GO:0016052">
    <property type="term" value="P:carbohydrate catabolic process"/>
    <property type="evidence" value="ECO:0007669"/>
    <property type="project" value="TreeGrafter"/>
</dbReference>
<evidence type="ECO:0000256" key="2">
    <source>
        <dbReference type="ARBA" id="ARBA00023270"/>
    </source>
</evidence>
<name>A0AAP4BDS9_9FIRM</name>
<keyword evidence="1" id="KW-0963">Cytoplasm</keyword>
<dbReference type="GO" id="GO:0005737">
    <property type="term" value="C:cytoplasm"/>
    <property type="evidence" value="ECO:0007669"/>
    <property type="project" value="InterPro"/>
</dbReference>
<evidence type="ECO:0000313" key="4">
    <source>
        <dbReference type="Proteomes" id="UP001300383"/>
    </source>
</evidence>
<dbReference type="CDD" id="cd00945">
    <property type="entry name" value="Aldolase_Class_I"/>
    <property type="match status" value="1"/>
</dbReference>
<dbReference type="GO" id="GO:0009264">
    <property type="term" value="P:deoxyribonucleotide catabolic process"/>
    <property type="evidence" value="ECO:0007669"/>
    <property type="project" value="InterPro"/>
</dbReference>
<keyword evidence="4" id="KW-1185">Reference proteome</keyword>
<dbReference type="Gene3D" id="3.20.20.70">
    <property type="entry name" value="Aldolase class I"/>
    <property type="match status" value="1"/>
</dbReference>
<dbReference type="AlphaFoldDB" id="A0AAP4BDS9"/>
<dbReference type="Proteomes" id="UP001300383">
    <property type="component" value="Unassembled WGS sequence"/>
</dbReference>
<dbReference type="InterPro" id="IPR013785">
    <property type="entry name" value="Aldolase_TIM"/>
</dbReference>
<protein>
    <recommendedName>
        <fullName evidence="5">Deoxyribose-phosphate aldolase</fullName>
    </recommendedName>
</protein>
<organism evidence="3 4">
    <name type="scientific">Fusibacillus kribbianus</name>
    <dbReference type="NCBI Taxonomy" id="3044208"/>
    <lineage>
        <taxon>Bacteria</taxon>
        <taxon>Bacillati</taxon>
        <taxon>Bacillota</taxon>
        <taxon>Clostridia</taxon>
        <taxon>Lachnospirales</taxon>
        <taxon>Lachnospiraceae</taxon>
        <taxon>Fusibacillus</taxon>
    </lineage>
</organism>
<dbReference type="PANTHER" id="PTHR10889">
    <property type="entry name" value="DEOXYRIBOSE-PHOSPHATE ALDOLASE"/>
    <property type="match status" value="1"/>
</dbReference>
<dbReference type="EMBL" id="JASGBQ010000033">
    <property type="protein sequence ID" value="MDI9243393.1"/>
    <property type="molecule type" value="Genomic_DNA"/>
</dbReference>
<sequence>MYDREMISRCVLSPFGSFYKEDQVRKELIDGYRYGVRSIVVEADQVPMLKEIEKQYGNGYTRTGMVLGYPYGGYTTDIKLKLAEYAISHGIDEVDLGVNIHAFWSNDTETMYRDLKTVVDYADGRLRIAAIAWLIRNSLENIDRIMDTFIRAGVKVIKTNPGGRFGEMKVEHIQYVHNHYPEIEIEVAGRCRSRETAERMVEAGASYFHLSSWRRMSGIGDDIQFDYDSKVADYMEYKGGTWRK</sequence>
<dbReference type="RefSeq" id="WP_283231817.1">
    <property type="nucleotide sequence ID" value="NZ_JASGBQ010000033.1"/>
</dbReference>
<gene>
    <name evidence="3" type="ORF">QJ036_13145</name>
</gene>
<evidence type="ECO:0000256" key="1">
    <source>
        <dbReference type="ARBA" id="ARBA00022490"/>
    </source>
</evidence>